<protein>
    <recommendedName>
        <fullName evidence="1">S1 motif domain-containing protein</fullName>
    </recommendedName>
</protein>
<dbReference type="RefSeq" id="WP_338505714.1">
    <property type="nucleotide sequence ID" value="NZ_AP028127.1"/>
</dbReference>
<dbReference type="SUPFAM" id="SSF50249">
    <property type="entry name" value="Nucleic acid-binding proteins"/>
    <property type="match status" value="2"/>
</dbReference>
<keyword evidence="3" id="KW-1185">Reference proteome</keyword>
<dbReference type="Proteomes" id="UP001432099">
    <property type="component" value="Chromosome"/>
</dbReference>
<evidence type="ECO:0000313" key="3">
    <source>
        <dbReference type="Proteomes" id="UP001432099"/>
    </source>
</evidence>
<gene>
    <name evidence="2" type="ORF">T23_10700</name>
</gene>
<sequence>MKKVFTVEIDVNNVQTGKVKDVRYDHYLEEDSVEIEHEEQRVIILRSHLELYEVKGNLNRYRGQMLEYVIIGYDSLRNIYYGSCLEVKRQKRRQLIKELETGKPYLATITKLTYFGAYLTIEGISVILRNRDFAADYTTVSDIYQVGDQLEVCFLKANNNLKINVQAVNKYVQTSTITIEDFEPHTVVYGTVRSIKPWACFVNIAPNLDAICPIPMVNFIKEGSPVAFRIHQVRVEEGKVRGKIIKIMENRSSNLQSV</sequence>
<evidence type="ECO:0000259" key="1">
    <source>
        <dbReference type="SMART" id="SM00316"/>
    </source>
</evidence>
<proteinExistence type="predicted"/>
<dbReference type="InterPro" id="IPR003029">
    <property type="entry name" value="S1_domain"/>
</dbReference>
<dbReference type="Gene3D" id="2.40.50.140">
    <property type="entry name" value="Nucleic acid-binding proteins"/>
    <property type="match status" value="2"/>
</dbReference>
<feature type="domain" description="S1 motif" evidence="1">
    <location>
        <begin position="100"/>
        <end position="168"/>
    </location>
</feature>
<organism evidence="2 3">
    <name type="scientific">Turicibacter faecis</name>
    <dbReference type="NCBI Taxonomy" id="2963365"/>
    <lineage>
        <taxon>Bacteria</taxon>
        <taxon>Bacillati</taxon>
        <taxon>Bacillota</taxon>
        <taxon>Erysipelotrichia</taxon>
        <taxon>Erysipelotrichales</taxon>
        <taxon>Turicibacteraceae</taxon>
        <taxon>Turicibacter</taxon>
    </lineage>
</organism>
<dbReference type="EMBL" id="AP028127">
    <property type="protein sequence ID" value="BEH90968.1"/>
    <property type="molecule type" value="Genomic_DNA"/>
</dbReference>
<evidence type="ECO:0000313" key="2">
    <source>
        <dbReference type="EMBL" id="BEH90968.1"/>
    </source>
</evidence>
<dbReference type="InterPro" id="IPR012340">
    <property type="entry name" value="NA-bd_OB-fold"/>
</dbReference>
<dbReference type="SMART" id="SM00316">
    <property type="entry name" value="S1"/>
    <property type="match status" value="2"/>
</dbReference>
<reference evidence="2" key="1">
    <citation type="journal article" date="2024" name="Int. J. Syst. Evol. Microbiol.">
        <title>Turicibacter faecis sp. nov., isolated from faeces of heart failure mouse model.</title>
        <authorList>
            <person name="Imamura Y."/>
            <person name="Motooka D."/>
            <person name="Nakajima Y."/>
            <person name="Ito S."/>
            <person name="Kitakaze M."/>
            <person name="Iida T."/>
            <person name="Nakamura S."/>
        </authorList>
    </citation>
    <scope>NUCLEOTIDE SEQUENCE</scope>
    <source>
        <strain evidence="2">TC023</strain>
    </source>
</reference>
<accession>A0ABN6ZB25</accession>
<name>A0ABN6ZB25_9FIRM</name>
<feature type="domain" description="S1 motif" evidence="1">
    <location>
        <begin position="183"/>
        <end position="245"/>
    </location>
</feature>